<name>A0A8X8DAG2_POPTO</name>
<dbReference type="PANTHER" id="PTHR31750:SF18">
    <property type="entry name" value="MAGNESIUM DECHELATASE SGRL, CHLOROPLASTIC"/>
    <property type="match status" value="1"/>
</dbReference>
<accession>A0A8X8DAG2</accession>
<dbReference type="EMBL" id="JAAWWB010000004">
    <property type="protein sequence ID" value="KAG6784102.1"/>
    <property type="molecule type" value="Genomic_DNA"/>
</dbReference>
<evidence type="ECO:0000259" key="2">
    <source>
        <dbReference type="Pfam" id="PF12638"/>
    </source>
</evidence>
<evidence type="ECO:0000313" key="3">
    <source>
        <dbReference type="EMBL" id="KAG6784102.1"/>
    </source>
</evidence>
<dbReference type="AlphaFoldDB" id="A0A8X8DAG2"/>
<evidence type="ECO:0000313" key="4">
    <source>
        <dbReference type="Proteomes" id="UP000886885"/>
    </source>
</evidence>
<comment type="caution">
    <text evidence="3">The sequence shown here is derived from an EMBL/GenBank/DDBJ whole genome shotgun (WGS) entry which is preliminary data.</text>
</comment>
<dbReference type="Proteomes" id="UP000886885">
    <property type="component" value="Chromosome 2D"/>
</dbReference>
<dbReference type="PANTHER" id="PTHR31750">
    <property type="entry name" value="PROTEIN STAY-GREEN 1, CHLOROPLASTIC-RELATED"/>
    <property type="match status" value="1"/>
</dbReference>
<feature type="domain" description="Staygreen protein" evidence="2">
    <location>
        <begin position="3"/>
        <end position="156"/>
    </location>
</feature>
<proteinExistence type="inferred from homology"/>
<keyword evidence="4" id="KW-1185">Reference proteome</keyword>
<sequence>MSEEMNQYSAIIPRAYMLSHCDFTADLTLIVSNVINLDQFDYLTGGDYGLPVVYIQLRGWYSKDDVVAEWKKLVGQLALHVHCYCSLVQFFGLLHTLVFSTISKVCSSQALEAVLDGDAALFTKHPELKDSLVWVYFHSRLPKYSRLECWGPLKDAS</sequence>
<reference evidence="3" key="1">
    <citation type="journal article" date="2020" name="bioRxiv">
        <title>Hybrid origin of Populus tomentosa Carr. identified through genome sequencing and phylogenomic analysis.</title>
        <authorList>
            <person name="An X."/>
            <person name="Gao K."/>
            <person name="Chen Z."/>
            <person name="Li J."/>
            <person name="Yang X."/>
            <person name="Yang X."/>
            <person name="Zhou J."/>
            <person name="Guo T."/>
            <person name="Zhao T."/>
            <person name="Huang S."/>
            <person name="Miao D."/>
            <person name="Khan W.U."/>
            <person name="Rao P."/>
            <person name="Ye M."/>
            <person name="Lei B."/>
            <person name="Liao W."/>
            <person name="Wang J."/>
            <person name="Ji L."/>
            <person name="Li Y."/>
            <person name="Guo B."/>
            <person name="Mustafa N.S."/>
            <person name="Li S."/>
            <person name="Yun Q."/>
            <person name="Keller S.R."/>
            <person name="Mao J."/>
            <person name="Zhang R."/>
            <person name="Strauss S.H."/>
        </authorList>
    </citation>
    <scope>NUCLEOTIDE SEQUENCE</scope>
    <source>
        <strain evidence="3">GM15</strain>
        <tissue evidence="3">Leaf</tissue>
    </source>
</reference>
<dbReference type="Pfam" id="PF12638">
    <property type="entry name" value="Staygreen"/>
    <property type="match status" value="1"/>
</dbReference>
<comment type="similarity">
    <text evidence="1">Belongs to the staygreen family.</text>
</comment>
<dbReference type="OrthoDB" id="1931912at2759"/>
<evidence type="ECO:0000256" key="1">
    <source>
        <dbReference type="ARBA" id="ARBA00009234"/>
    </source>
</evidence>
<gene>
    <name evidence="3" type="ORF">POTOM_009787</name>
</gene>
<dbReference type="InterPro" id="IPR024438">
    <property type="entry name" value="Staygreen"/>
</dbReference>
<organism evidence="3 4">
    <name type="scientific">Populus tomentosa</name>
    <name type="common">Chinese white poplar</name>
    <dbReference type="NCBI Taxonomy" id="118781"/>
    <lineage>
        <taxon>Eukaryota</taxon>
        <taxon>Viridiplantae</taxon>
        <taxon>Streptophyta</taxon>
        <taxon>Embryophyta</taxon>
        <taxon>Tracheophyta</taxon>
        <taxon>Spermatophyta</taxon>
        <taxon>Magnoliopsida</taxon>
        <taxon>eudicotyledons</taxon>
        <taxon>Gunneridae</taxon>
        <taxon>Pentapetalae</taxon>
        <taxon>rosids</taxon>
        <taxon>fabids</taxon>
        <taxon>Malpighiales</taxon>
        <taxon>Salicaceae</taxon>
        <taxon>Saliceae</taxon>
        <taxon>Populus</taxon>
    </lineage>
</organism>
<protein>
    <recommendedName>
        <fullName evidence="2">Staygreen protein domain-containing protein</fullName>
    </recommendedName>
</protein>